<organism evidence="3">
    <name type="scientific">Thermocrispum agreste</name>
    <dbReference type="NCBI Taxonomy" id="37925"/>
    <lineage>
        <taxon>Bacteria</taxon>
        <taxon>Bacillati</taxon>
        <taxon>Actinomycetota</taxon>
        <taxon>Actinomycetes</taxon>
        <taxon>Pseudonocardiales</taxon>
        <taxon>Pseudonocardiaceae</taxon>
        <taxon>Thermocrispum</taxon>
    </lineage>
</organism>
<proteinExistence type="predicted"/>
<reference evidence="2" key="4">
    <citation type="submission" date="2023-08" db="EMBL/GenBank/DDBJ databases">
        <authorList>
            <person name="Guima S.E.S."/>
            <person name="Martins L.F."/>
            <person name="Silva A.M."/>
            <person name="Setubal J.C."/>
        </authorList>
    </citation>
    <scope>NUCLEOTIDE SEQUENCE</scope>
    <source>
        <strain evidence="2">ZC4RG45</strain>
    </source>
</reference>
<comment type="caution">
    <text evidence="3">The sequence shown here is derived from an EMBL/GenBank/DDBJ whole genome shotgun (WGS) entry which is preliminary data.</text>
</comment>
<dbReference type="Pfam" id="PF17227">
    <property type="entry name" value="DUF5302"/>
    <property type="match status" value="1"/>
</dbReference>
<reference evidence="2" key="1">
    <citation type="submission" date="2018-05" db="EMBL/GenBank/DDBJ databases">
        <authorList>
            <person name="Moura L."/>
            <person name="Setubal J.C."/>
        </authorList>
    </citation>
    <scope>NUCLEOTIDE SEQUENCE</scope>
    <source>
        <strain evidence="2">ZC4RG45</strain>
    </source>
</reference>
<dbReference type="AlphaFoldDB" id="A0A2W4LNV2"/>
<dbReference type="InterPro" id="IPR035172">
    <property type="entry name" value="DUF5302"/>
</dbReference>
<reference evidence="2 4" key="3">
    <citation type="journal article" date="2021" name="BMC Genomics">
        <title>Genome-resolved metagenome and metatranscriptome analyses of thermophilic composting reveal key bacterial players and their metabolic interactions.</title>
        <authorList>
            <person name="Braga L.P.P."/>
            <person name="Pereira R.V."/>
            <person name="Martins L.F."/>
            <person name="Moura L.M.S."/>
            <person name="Sanchez F.B."/>
            <person name="Patane J.S.L."/>
            <person name="da Silva A.M."/>
            <person name="Setubal J.C."/>
        </authorList>
    </citation>
    <scope>NUCLEOTIDE SEQUENCE [LARGE SCALE GENOMIC DNA]</scope>
    <source>
        <strain evidence="2">ZC4RG45</strain>
    </source>
</reference>
<feature type="compositionally biased region" description="Basic and acidic residues" evidence="1">
    <location>
        <begin position="16"/>
        <end position="39"/>
    </location>
</feature>
<evidence type="ECO:0000313" key="4">
    <source>
        <dbReference type="Proteomes" id="UP000249324"/>
    </source>
</evidence>
<dbReference type="STRING" id="1111738.GCA_000427905_03442"/>
<feature type="compositionally biased region" description="Polar residues" evidence="1">
    <location>
        <begin position="1"/>
        <end position="14"/>
    </location>
</feature>
<dbReference type="EMBL" id="QGUI01000319">
    <property type="protein sequence ID" value="PZM97316.1"/>
    <property type="molecule type" value="Genomic_DNA"/>
</dbReference>
<feature type="compositionally biased region" description="Basic residues" evidence="1">
    <location>
        <begin position="47"/>
        <end position="64"/>
    </location>
</feature>
<sequence>MADSASGPTANSDGADTVRDQFRAALERKKAATKARESHANAGSKVAHPHRPAVGKRQFRRKSG</sequence>
<reference evidence="3" key="2">
    <citation type="submission" date="2018-05" db="EMBL/GenBank/DDBJ databases">
        <authorList>
            <person name="Lanie J.A."/>
            <person name="Ng W.-L."/>
            <person name="Kazmierczak K.M."/>
            <person name="Andrzejewski T.M."/>
            <person name="Davidsen T.M."/>
            <person name="Wayne K.J."/>
            <person name="Tettelin H."/>
            <person name="Glass J.I."/>
            <person name="Rusch D."/>
            <person name="Podicherti R."/>
            <person name="Tsui H.-C.T."/>
            <person name="Winkler M.E."/>
        </authorList>
    </citation>
    <scope>NUCLEOTIDE SEQUENCE</scope>
    <source>
        <strain evidence="3">ZC4RG45</strain>
    </source>
</reference>
<gene>
    <name evidence="2" type="ORF">DIU77_010950</name>
    <name evidence="3" type="ORF">DIU77_09485</name>
</gene>
<dbReference type="EMBL" id="QGUI02000126">
    <property type="protein sequence ID" value="MFO7192748.1"/>
    <property type="molecule type" value="Genomic_DNA"/>
</dbReference>
<accession>A0A2W4LNV2</accession>
<dbReference type="Proteomes" id="UP000249324">
    <property type="component" value="Unassembled WGS sequence"/>
</dbReference>
<evidence type="ECO:0000313" key="3">
    <source>
        <dbReference type="EMBL" id="PZM97316.1"/>
    </source>
</evidence>
<evidence type="ECO:0000256" key="1">
    <source>
        <dbReference type="SAM" id="MobiDB-lite"/>
    </source>
</evidence>
<feature type="region of interest" description="Disordered" evidence="1">
    <location>
        <begin position="1"/>
        <end position="64"/>
    </location>
</feature>
<name>A0A2W4LNV2_9PSEU</name>
<protein>
    <submittedName>
        <fullName evidence="2">DUF5302 domain-containing protein</fullName>
    </submittedName>
</protein>
<evidence type="ECO:0000313" key="2">
    <source>
        <dbReference type="EMBL" id="MFO7192748.1"/>
    </source>
</evidence>